<protein>
    <submittedName>
        <fullName evidence="2">Uncharacterized protein</fullName>
    </submittedName>
</protein>
<proteinExistence type="predicted"/>
<evidence type="ECO:0000256" key="1">
    <source>
        <dbReference type="SAM" id="MobiDB-lite"/>
    </source>
</evidence>
<organism evidence="2 3">
    <name type="scientific">Brassica oleracea var. oleracea</name>
    <dbReference type="NCBI Taxonomy" id="109376"/>
    <lineage>
        <taxon>Eukaryota</taxon>
        <taxon>Viridiplantae</taxon>
        <taxon>Streptophyta</taxon>
        <taxon>Embryophyta</taxon>
        <taxon>Tracheophyta</taxon>
        <taxon>Spermatophyta</taxon>
        <taxon>Magnoliopsida</taxon>
        <taxon>eudicotyledons</taxon>
        <taxon>Gunneridae</taxon>
        <taxon>Pentapetalae</taxon>
        <taxon>rosids</taxon>
        <taxon>malvids</taxon>
        <taxon>Brassicales</taxon>
        <taxon>Brassicaceae</taxon>
        <taxon>Brassiceae</taxon>
        <taxon>Brassica</taxon>
    </lineage>
</organism>
<reference evidence="2" key="1">
    <citation type="journal article" date="2014" name="Genome Biol.">
        <title>Transcriptome and methylome profiling reveals relics of genome dominance in the mesopolyploid Brassica oleracea.</title>
        <authorList>
            <person name="Parkin I.A."/>
            <person name="Koh C."/>
            <person name="Tang H."/>
            <person name="Robinson S.J."/>
            <person name="Kagale S."/>
            <person name="Clarke W.E."/>
            <person name="Town C.D."/>
            <person name="Nixon J."/>
            <person name="Krishnakumar V."/>
            <person name="Bidwell S.L."/>
            <person name="Denoeud F."/>
            <person name="Belcram H."/>
            <person name="Links M.G."/>
            <person name="Just J."/>
            <person name="Clarke C."/>
            <person name="Bender T."/>
            <person name="Huebert T."/>
            <person name="Mason A.S."/>
            <person name="Pires J.C."/>
            <person name="Barker G."/>
            <person name="Moore J."/>
            <person name="Walley P.G."/>
            <person name="Manoli S."/>
            <person name="Batley J."/>
            <person name="Edwards D."/>
            <person name="Nelson M.N."/>
            <person name="Wang X."/>
            <person name="Paterson A.H."/>
            <person name="King G."/>
            <person name="Bancroft I."/>
            <person name="Chalhoub B."/>
            <person name="Sharpe A.G."/>
        </authorList>
    </citation>
    <scope>NUCLEOTIDE SEQUENCE [LARGE SCALE GENOMIC DNA]</scope>
    <source>
        <strain evidence="2">cv. TO1000</strain>
    </source>
</reference>
<dbReference type="Gramene" id="Bo09588s010.1">
    <property type="protein sequence ID" value="Bo09588s010.1"/>
    <property type="gene ID" value="Bo09588s010"/>
</dbReference>
<dbReference type="AlphaFoldDB" id="A0A0D2ZYN5"/>
<evidence type="ECO:0000313" key="3">
    <source>
        <dbReference type="Proteomes" id="UP000032141"/>
    </source>
</evidence>
<dbReference type="Proteomes" id="UP000032141">
    <property type="component" value="Unassembled WGS sequence"/>
</dbReference>
<keyword evidence="3" id="KW-1185">Reference proteome</keyword>
<reference evidence="2" key="2">
    <citation type="submission" date="2015-06" db="UniProtKB">
        <authorList>
            <consortium name="EnsemblPlants"/>
        </authorList>
    </citation>
    <scope>IDENTIFICATION</scope>
</reference>
<evidence type="ECO:0000313" key="2">
    <source>
        <dbReference type="EnsemblPlants" id="Bo09588s010.1"/>
    </source>
</evidence>
<feature type="region of interest" description="Disordered" evidence="1">
    <location>
        <begin position="39"/>
        <end position="62"/>
    </location>
</feature>
<sequence length="75" mass="8262">MEIYFDNLSVVAENAKQELQRRGVKTVDEAIAVAESLNDFRTSGPSESSKKEGAGHGQRWGSKTGYCPAIQLKEF</sequence>
<name>A0A0D2ZYN5_BRAOL</name>
<dbReference type="HOGENOM" id="CLU_2674561_0_0_1"/>
<dbReference type="EnsemblPlants" id="Bo09588s010.1">
    <property type="protein sequence ID" value="Bo09588s010.1"/>
    <property type="gene ID" value="Bo09588s010"/>
</dbReference>
<accession>A0A0D2ZYN5</accession>